<dbReference type="SUPFAM" id="SSF53474">
    <property type="entry name" value="alpha/beta-Hydrolases"/>
    <property type="match status" value="1"/>
</dbReference>
<dbReference type="Gene3D" id="3.40.50.1820">
    <property type="entry name" value="alpha/beta hydrolase"/>
    <property type="match status" value="1"/>
</dbReference>
<dbReference type="Proteomes" id="UP001301152">
    <property type="component" value="Unassembled WGS sequence"/>
</dbReference>
<dbReference type="PANTHER" id="PTHR39624:SF2">
    <property type="entry name" value="OSMC-LIKE PROTEIN"/>
    <property type="match status" value="1"/>
</dbReference>
<dbReference type="SUPFAM" id="SSF82784">
    <property type="entry name" value="OsmC-like"/>
    <property type="match status" value="1"/>
</dbReference>
<dbReference type="PANTHER" id="PTHR39624">
    <property type="entry name" value="PROTEIN INVOLVED IN RIMO-MEDIATED BETA-METHYLTHIOLATION OF RIBOSOMAL PROTEIN S12 YCAO"/>
    <property type="match status" value="1"/>
</dbReference>
<dbReference type="RefSeq" id="WP_173559371.1">
    <property type="nucleotide sequence ID" value="NZ_JAPIUZ010000001.1"/>
</dbReference>
<accession>A0ABT3QB62</accession>
<dbReference type="InterPro" id="IPR029058">
    <property type="entry name" value="AB_hydrolase_fold"/>
</dbReference>
<sequence>MLKQVFKFQGSSGEMLAASLERPHSDVRGYIIFVHCFDTEKQGQVISGIARSFVRAGVGVVCLSAAVIEKTEDILRAVTAMTEMGMQPFMLAGHSLAVGTVIDAAAISDEVIKAVSLLYLPVDTDHALRQDILTHLKEVPQPVLILDEPDADGVASVTQDSTQARSFIALDNVDYRFSDHADVDYVAGIMSVWGQRYLPEAAALPAEAGVPGVSAAETGMGAFQLEMQSGKHYFLADEPLSFGGNDTGPAPYDFLAAGLAACTVMTLRMYATQKEHNLYRASAFVACKKKPDGSGHIFERTIALEGELDDAQRARFIDIADLCPVHKTLANGAEIVTRLKE</sequence>
<dbReference type="InterPro" id="IPR015946">
    <property type="entry name" value="KH_dom-like_a/b"/>
</dbReference>
<keyword evidence="2" id="KW-1185">Reference proteome</keyword>
<reference evidence="1 2" key="1">
    <citation type="submission" date="2022-11" db="EMBL/GenBank/DDBJ databases">
        <title>Genome sequencing of Acetobacter type strain.</title>
        <authorList>
            <person name="Heo J."/>
            <person name="Lee D."/>
            <person name="Han B.-H."/>
            <person name="Hong S.-B."/>
            <person name="Kwon S.-W."/>
        </authorList>
    </citation>
    <scope>NUCLEOTIDE SEQUENCE [LARGE SCALE GENOMIC DNA]</scope>
    <source>
        <strain evidence="1 2">KACC 21253</strain>
    </source>
</reference>
<gene>
    <name evidence="1" type="ORF">OQ497_00895</name>
</gene>
<evidence type="ECO:0000313" key="1">
    <source>
        <dbReference type="EMBL" id="MCX2562527.1"/>
    </source>
</evidence>
<organism evidence="1 2">
    <name type="scientific">Acetobacter thailandicus</name>
    <dbReference type="NCBI Taxonomy" id="1502842"/>
    <lineage>
        <taxon>Bacteria</taxon>
        <taxon>Pseudomonadati</taxon>
        <taxon>Pseudomonadota</taxon>
        <taxon>Alphaproteobacteria</taxon>
        <taxon>Acetobacterales</taxon>
        <taxon>Acetobacteraceae</taxon>
        <taxon>Acetobacter</taxon>
    </lineage>
</organism>
<dbReference type="EMBL" id="JAPIUZ010000001">
    <property type="protein sequence ID" value="MCX2562527.1"/>
    <property type="molecule type" value="Genomic_DNA"/>
</dbReference>
<comment type="caution">
    <text evidence="1">The sequence shown here is derived from an EMBL/GenBank/DDBJ whole genome shotgun (WGS) entry which is preliminary data.</text>
</comment>
<dbReference type="InterPro" id="IPR003718">
    <property type="entry name" value="OsmC/Ohr_fam"/>
</dbReference>
<dbReference type="Gene3D" id="3.30.300.20">
    <property type="match status" value="1"/>
</dbReference>
<evidence type="ECO:0000313" key="2">
    <source>
        <dbReference type="Proteomes" id="UP001301152"/>
    </source>
</evidence>
<protein>
    <submittedName>
        <fullName evidence="1">OsmC family protein</fullName>
    </submittedName>
</protein>
<proteinExistence type="predicted"/>
<dbReference type="Pfam" id="PF02566">
    <property type="entry name" value="OsmC"/>
    <property type="match status" value="1"/>
</dbReference>
<dbReference type="InterPro" id="IPR036102">
    <property type="entry name" value="OsmC/Ohrsf"/>
</dbReference>
<name>A0ABT3QB62_9PROT</name>